<dbReference type="GO" id="GO:0016740">
    <property type="term" value="F:transferase activity"/>
    <property type="evidence" value="ECO:0007669"/>
    <property type="project" value="UniProtKB-UniRule"/>
</dbReference>
<evidence type="ECO:0000256" key="4">
    <source>
        <dbReference type="ARBA" id="ARBA00022679"/>
    </source>
</evidence>
<evidence type="ECO:0000256" key="9">
    <source>
        <dbReference type="ARBA" id="ARBA00048540"/>
    </source>
</evidence>
<feature type="binding site" evidence="11">
    <location>
        <position position="209"/>
    </location>
    <ligand>
        <name>Mg(2+)</name>
        <dbReference type="ChEBI" id="CHEBI:18420"/>
    </ligand>
</feature>
<dbReference type="Proteomes" id="UP000183997">
    <property type="component" value="Unassembled WGS sequence"/>
</dbReference>
<evidence type="ECO:0000256" key="11">
    <source>
        <dbReference type="PIRSR" id="PIRSR006268-2"/>
    </source>
</evidence>
<feature type="binding site" evidence="11">
    <location>
        <position position="325"/>
    </location>
    <ligand>
        <name>Mg(2+)</name>
        <dbReference type="ChEBI" id="CHEBI:18420"/>
    </ligand>
</feature>
<reference evidence="13" key="1">
    <citation type="submission" date="2016-11" db="EMBL/GenBank/DDBJ databases">
        <authorList>
            <person name="Varghese N."/>
            <person name="Submissions S."/>
        </authorList>
    </citation>
    <scope>NUCLEOTIDE SEQUENCE [LARGE SCALE GENOMIC DNA]</scope>
    <source>
        <strain evidence="13">DSM 10349</strain>
    </source>
</reference>
<gene>
    <name evidence="12" type="ORF">SAMN02745123_02784</name>
</gene>
<keyword evidence="3 10" id="KW-0285">Flavoprotein</keyword>
<dbReference type="AlphaFoldDB" id="A0A1M6UI81"/>
<evidence type="ECO:0000256" key="2">
    <source>
        <dbReference type="ARBA" id="ARBA00016337"/>
    </source>
</evidence>
<dbReference type="EMBL" id="FRAR01000020">
    <property type="protein sequence ID" value="SHK68955.1"/>
    <property type="molecule type" value="Genomic_DNA"/>
</dbReference>
<sequence>MKKLKPQPFEVKRVAALAMILQMLHFSRGDEMRWPLGICFFILLFVSGCGQSSALQEVIDERFMMDTLVKITVFCEDKQQGKAALEAAFAEFERISILTNRFPQGNGSSALGDVLLANKNSGLKPIKVSNDTVAILERCHYYEQLSGGAFDVSVGPVMELWGFGGSQRVPTDAEIKQTLDLVGYQKILLEPQQKTVYLTKRGMGIDLGSVAKGYATDQAAAVLKKMGIKHALINAGGNIYALGSKADGSPWRVGIQDPRNQQGLVAIVSVKDAAVVTSGDYQRYFEEAGVRYHHILNPATGKPAREVMQTTVLGASATDADILSTILFVLGPKRGMDFVQGIQDTQAIFITPDKQITMTNQLTKQLEFTGADGYRIIHDNS</sequence>
<keyword evidence="4 10" id="KW-0808">Transferase</keyword>
<evidence type="ECO:0000313" key="13">
    <source>
        <dbReference type="Proteomes" id="UP000183997"/>
    </source>
</evidence>
<dbReference type="PANTHER" id="PTHR30040:SF2">
    <property type="entry name" value="FAD:PROTEIN FMN TRANSFERASE"/>
    <property type="match status" value="1"/>
</dbReference>
<evidence type="ECO:0000256" key="8">
    <source>
        <dbReference type="ARBA" id="ARBA00031306"/>
    </source>
</evidence>
<keyword evidence="12" id="KW-0449">Lipoprotein</keyword>
<dbReference type="InterPro" id="IPR003374">
    <property type="entry name" value="ApbE-like_sf"/>
</dbReference>
<proteinExistence type="inferred from homology"/>
<evidence type="ECO:0000256" key="7">
    <source>
        <dbReference type="ARBA" id="ARBA00022842"/>
    </source>
</evidence>
<keyword evidence="7 10" id="KW-0460">Magnesium</keyword>
<organism evidence="12 13">
    <name type="scientific">Desulforamulus aeronauticus DSM 10349</name>
    <dbReference type="NCBI Taxonomy" id="1121421"/>
    <lineage>
        <taxon>Bacteria</taxon>
        <taxon>Bacillati</taxon>
        <taxon>Bacillota</taxon>
        <taxon>Clostridia</taxon>
        <taxon>Eubacteriales</taxon>
        <taxon>Peptococcaceae</taxon>
        <taxon>Desulforamulus</taxon>
    </lineage>
</organism>
<comment type="cofactor">
    <cofactor evidence="11">
        <name>Mg(2+)</name>
        <dbReference type="ChEBI" id="CHEBI:18420"/>
    </cofactor>
    <cofactor evidence="11">
        <name>Mn(2+)</name>
        <dbReference type="ChEBI" id="CHEBI:29035"/>
    </cofactor>
    <text evidence="11">Magnesium. Can also use manganese.</text>
</comment>
<comment type="catalytic activity">
    <reaction evidence="9 10">
        <text>L-threonyl-[protein] + FAD = FMN-L-threonyl-[protein] + AMP + H(+)</text>
        <dbReference type="Rhea" id="RHEA:36847"/>
        <dbReference type="Rhea" id="RHEA-COMP:11060"/>
        <dbReference type="Rhea" id="RHEA-COMP:11061"/>
        <dbReference type="ChEBI" id="CHEBI:15378"/>
        <dbReference type="ChEBI" id="CHEBI:30013"/>
        <dbReference type="ChEBI" id="CHEBI:57692"/>
        <dbReference type="ChEBI" id="CHEBI:74257"/>
        <dbReference type="ChEBI" id="CHEBI:456215"/>
        <dbReference type="EC" id="2.7.1.180"/>
    </reaction>
</comment>
<dbReference type="InterPro" id="IPR024932">
    <property type="entry name" value="ApbE"/>
</dbReference>
<dbReference type="Pfam" id="PF02424">
    <property type="entry name" value="ApbE"/>
    <property type="match status" value="1"/>
</dbReference>
<keyword evidence="5 10" id="KW-0479">Metal-binding</keyword>
<comment type="similarity">
    <text evidence="10">Belongs to the ApbE family.</text>
</comment>
<keyword evidence="6 10" id="KW-0274">FAD</keyword>
<evidence type="ECO:0000256" key="6">
    <source>
        <dbReference type="ARBA" id="ARBA00022827"/>
    </source>
</evidence>
<protein>
    <recommendedName>
        <fullName evidence="2 10">FAD:protein FMN transferase</fullName>
        <ecNumber evidence="1 10">2.7.1.180</ecNumber>
    </recommendedName>
    <alternativeName>
        <fullName evidence="8 10">Flavin transferase</fullName>
    </alternativeName>
</protein>
<accession>A0A1M6UI81</accession>
<dbReference type="Gene3D" id="3.10.520.10">
    <property type="entry name" value="ApbE-like domains"/>
    <property type="match status" value="1"/>
</dbReference>
<evidence type="ECO:0000256" key="10">
    <source>
        <dbReference type="PIRNR" id="PIRNR006268"/>
    </source>
</evidence>
<dbReference type="EC" id="2.7.1.180" evidence="1 10"/>
<feature type="binding site" evidence="11">
    <location>
        <position position="321"/>
    </location>
    <ligand>
        <name>Mg(2+)</name>
        <dbReference type="ChEBI" id="CHEBI:18420"/>
    </ligand>
</feature>
<dbReference type="GO" id="GO:0046872">
    <property type="term" value="F:metal ion binding"/>
    <property type="evidence" value="ECO:0007669"/>
    <property type="project" value="UniProtKB-UniRule"/>
</dbReference>
<evidence type="ECO:0000313" key="12">
    <source>
        <dbReference type="EMBL" id="SHK68955.1"/>
    </source>
</evidence>
<dbReference type="SUPFAM" id="SSF143631">
    <property type="entry name" value="ApbE-like"/>
    <property type="match status" value="1"/>
</dbReference>
<dbReference type="PANTHER" id="PTHR30040">
    <property type="entry name" value="THIAMINE BIOSYNTHESIS LIPOPROTEIN APBE"/>
    <property type="match status" value="1"/>
</dbReference>
<dbReference type="STRING" id="1121421.SAMN02745123_02784"/>
<evidence type="ECO:0000256" key="3">
    <source>
        <dbReference type="ARBA" id="ARBA00022630"/>
    </source>
</evidence>
<dbReference type="PIRSF" id="PIRSF006268">
    <property type="entry name" value="ApbE"/>
    <property type="match status" value="1"/>
</dbReference>
<name>A0A1M6UI81_9FIRM</name>
<evidence type="ECO:0000256" key="1">
    <source>
        <dbReference type="ARBA" id="ARBA00011955"/>
    </source>
</evidence>
<evidence type="ECO:0000256" key="5">
    <source>
        <dbReference type="ARBA" id="ARBA00022723"/>
    </source>
</evidence>
<keyword evidence="13" id="KW-1185">Reference proteome</keyword>